<name>A0ABQ2IQ35_9PSEU</name>
<sequence length="107" mass="11822">MLLGDYVTFSRTPATNAPFYAARVETVTPSSFRAVVTRGEDRSIGCVLLEGSVDTDLEPRPEHIRYAIRVFTEKCDRSGATSEGVMTFYAGEPHIERETCASGTNER</sequence>
<gene>
    <name evidence="1" type="ORF">GCM10011609_76400</name>
</gene>
<comment type="caution">
    <text evidence="1">The sequence shown here is derived from an EMBL/GenBank/DDBJ whole genome shotgun (WGS) entry which is preliminary data.</text>
</comment>
<evidence type="ECO:0000313" key="2">
    <source>
        <dbReference type="Proteomes" id="UP000597656"/>
    </source>
</evidence>
<accession>A0ABQ2IQ35</accession>
<organism evidence="1 2">
    <name type="scientific">Lentzea pudingi</name>
    <dbReference type="NCBI Taxonomy" id="1789439"/>
    <lineage>
        <taxon>Bacteria</taxon>
        <taxon>Bacillati</taxon>
        <taxon>Actinomycetota</taxon>
        <taxon>Actinomycetes</taxon>
        <taxon>Pseudonocardiales</taxon>
        <taxon>Pseudonocardiaceae</taxon>
        <taxon>Lentzea</taxon>
    </lineage>
</organism>
<dbReference type="EMBL" id="BMNC01000019">
    <property type="protein sequence ID" value="GGN23506.1"/>
    <property type="molecule type" value="Genomic_DNA"/>
</dbReference>
<evidence type="ECO:0000313" key="1">
    <source>
        <dbReference type="EMBL" id="GGN23506.1"/>
    </source>
</evidence>
<proteinExistence type="predicted"/>
<keyword evidence="2" id="KW-1185">Reference proteome</keyword>
<dbReference type="Proteomes" id="UP000597656">
    <property type="component" value="Unassembled WGS sequence"/>
</dbReference>
<protein>
    <submittedName>
        <fullName evidence="1">Uncharacterized protein</fullName>
    </submittedName>
</protein>
<reference evidence="2" key="1">
    <citation type="journal article" date="2019" name="Int. J. Syst. Evol. Microbiol.">
        <title>The Global Catalogue of Microorganisms (GCM) 10K type strain sequencing project: providing services to taxonomists for standard genome sequencing and annotation.</title>
        <authorList>
            <consortium name="The Broad Institute Genomics Platform"/>
            <consortium name="The Broad Institute Genome Sequencing Center for Infectious Disease"/>
            <person name="Wu L."/>
            <person name="Ma J."/>
        </authorList>
    </citation>
    <scope>NUCLEOTIDE SEQUENCE [LARGE SCALE GENOMIC DNA]</scope>
    <source>
        <strain evidence="2">CGMCC 4.7319</strain>
    </source>
</reference>